<keyword evidence="2" id="KW-1185">Reference proteome</keyword>
<dbReference type="EMBL" id="MU118074">
    <property type="protein sequence ID" value="KAF9645913.1"/>
    <property type="molecule type" value="Genomic_DNA"/>
</dbReference>
<name>A0ACB6Z8I3_THEGA</name>
<reference evidence="1" key="2">
    <citation type="journal article" date="2020" name="Nat. Commun.">
        <title>Large-scale genome sequencing of mycorrhizal fungi provides insights into the early evolution of symbiotic traits.</title>
        <authorList>
            <person name="Miyauchi S."/>
            <person name="Kiss E."/>
            <person name="Kuo A."/>
            <person name="Drula E."/>
            <person name="Kohler A."/>
            <person name="Sanchez-Garcia M."/>
            <person name="Morin E."/>
            <person name="Andreopoulos B."/>
            <person name="Barry K.W."/>
            <person name="Bonito G."/>
            <person name="Buee M."/>
            <person name="Carver A."/>
            <person name="Chen C."/>
            <person name="Cichocki N."/>
            <person name="Clum A."/>
            <person name="Culley D."/>
            <person name="Crous P.W."/>
            <person name="Fauchery L."/>
            <person name="Girlanda M."/>
            <person name="Hayes R.D."/>
            <person name="Keri Z."/>
            <person name="LaButti K."/>
            <person name="Lipzen A."/>
            <person name="Lombard V."/>
            <person name="Magnuson J."/>
            <person name="Maillard F."/>
            <person name="Murat C."/>
            <person name="Nolan M."/>
            <person name="Ohm R.A."/>
            <person name="Pangilinan J."/>
            <person name="Pereira M.F."/>
            <person name="Perotto S."/>
            <person name="Peter M."/>
            <person name="Pfister S."/>
            <person name="Riley R."/>
            <person name="Sitrit Y."/>
            <person name="Stielow J.B."/>
            <person name="Szollosi G."/>
            <person name="Zifcakova L."/>
            <person name="Stursova M."/>
            <person name="Spatafora J.W."/>
            <person name="Tedersoo L."/>
            <person name="Vaario L.M."/>
            <person name="Yamada A."/>
            <person name="Yan M."/>
            <person name="Wang P."/>
            <person name="Xu J."/>
            <person name="Bruns T."/>
            <person name="Baldrian P."/>
            <person name="Vilgalys R."/>
            <person name="Dunand C."/>
            <person name="Henrissat B."/>
            <person name="Grigoriev I.V."/>
            <person name="Hibbett D."/>
            <person name="Nagy L.G."/>
            <person name="Martin F.M."/>
        </authorList>
    </citation>
    <scope>NUCLEOTIDE SEQUENCE</scope>
    <source>
        <strain evidence="1">P2</strain>
    </source>
</reference>
<proteinExistence type="predicted"/>
<gene>
    <name evidence="1" type="ORF">BDM02DRAFT_389138</name>
</gene>
<accession>A0ACB6Z8I3</accession>
<sequence>MLVRSLVTNRLSPYTSSGPRPHMFGALRAHGLPPITLPSFSAISSLIFPRDPTNPHVILSFPGTERFQLSDTALGDLNMKFRLRVLCRLNKLGVRFTSEKQQALLRGDTSGTVIHPFFIHCTQALGMYFCEDMVSSPAMIRLHAKHIRMSSESVADIFETHDWELRTQVAVWTMAGSVILQLDYMTHLYV</sequence>
<dbReference type="Proteomes" id="UP000886501">
    <property type="component" value="Unassembled WGS sequence"/>
</dbReference>
<organism evidence="1 2">
    <name type="scientific">Thelephora ganbajun</name>
    <name type="common">Ganba fungus</name>
    <dbReference type="NCBI Taxonomy" id="370292"/>
    <lineage>
        <taxon>Eukaryota</taxon>
        <taxon>Fungi</taxon>
        <taxon>Dikarya</taxon>
        <taxon>Basidiomycota</taxon>
        <taxon>Agaricomycotina</taxon>
        <taxon>Agaricomycetes</taxon>
        <taxon>Thelephorales</taxon>
        <taxon>Thelephoraceae</taxon>
        <taxon>Thelephora</taxon>
    </lineage>
</organism>
<protein>
    <submittedName>
        <fullName evidence="1">Uncharacterized protein</fullName>
    </submittedName>
</protein>
<comment type="caution">
    <text evidence="1">The sequence shown here is derived from an EMBL/GenBank/DDBJ whole genome shotgun (WGS) entry which is preliminary data.</text>
</comment>
<evidence type="ECO:0000313" key="2">
    <source>
        <dbReference type="Proteomes" id="UP000886501"/>
    </source>
</evidence>
<reference evidence="1" key="1">
    <citation type="submission" date="2019-10" db="EMBL/GenBank/DDBJ databases">
        <authorList>
            <consortium name="DOE Joint Genome Institute"/>
            <person name="Kuo A."/>
            <person name="Miyauchi S."/>
            <person name="Kiss E."/>
            <person name="Drula E."/>
            <person name="Kohler A."/>
            <person name="Sanchez-Garcia M."/>
            <person name="Andreopoulos B."/>
            <person name="Barry K.W."/>
            <person name="Bonito G."/>
            <person name="Buee M."/>
            <person name="Carver A."/>
            <person name="Chen C."/>
            <person name="Cichocki N."/>
            <person name="Clum A."/>
            <person name="Culley D."/>
            <person name="Crous P.W."/>
            <person name="Fauchery L."/>
            <person name="Girlanda M."/>
            <person name="Hayes R."/>
            <person name="Keri Z."/>
            <person name="Labutti K."/>
            <person name="Lipzen A."/>
            <person name="Lombard V."/>
            <person name="Magnuson J."/>
            <person name="Maillard F."/>
            <person name="Morin E."/>
            <person name="Murat C."/>
            <person name="Nolan M."/>
            <person name="Ohm R."/>
            <person name="Pangilinan J."/>
            <person name="Pereira M."/>
            <person name="Perotto S."/>
            <person name="Peter M."/>
            <person name="Riley R."/>
            <person name="Sitrit Y."/>
            <person name="Stielow B."/>
            <person name="Szollosi G."/>
            <person name="Zifcakova L."/>
            <person name="Stursova M."/>
            <person name="Spatafora J.W."/>
            <person name="Tedersoo L."/>
            <person name="Vaario L.-M."/>
            <person name="Yamada A."/>
            <person name="Yan M."/>
            <person name="Wang P."/>
            <person name="Xu J."/>
            <person name="Bruns T."/>
            <person name="Baldrian P."/>
            <person name="Vilgalys R."/>
            <person name="Henrissat B."/>
            <person name="Grigoriev I.V."/>
            <person name="Hibbett D."/>
            <person name="Nagy L.G."/>
            <person name="Martin F.M."/>
        </authorList>
    </citation>
    <scope>NUCLEOTIDE SEQUENCE</scope>
    <source>
        <strain evidence="1">P2</strain>
    </source>
</reference>
<evidence type="ECO:0000313" key="1">
    <source>
        <dbReference type="EMBL" id="KAF9645913.1"/>
    </source>
</evidence>